<dbReference type="SUPFAM" id="SSF54593">
    <property type="entry name" value="Glyoxalase/Bleomycin resistance protein/Dihydroxybiphenyl dioxygenase"/>
    <property type="match status" value="1"/>
</dbReference>
<dbReference type="AlphaFoldDB" id="W6JST9"/>
<dbReference type="PANTHER" id="PTHR39175:SF1">
    <property type="entry name" value="FAMILY PROTEIN, PUTATIVE (AFU_ORTHOLOGUE AFUA_3G15060)-RELATED"/>
    <property type="match status" value="1"/>
</dbReference>
<comment type="caution">
    <text evidence="2">The sequence shown here is derived from an EMBL/GenBank/DDBJ whole genome shotgun (WGS) entry which is preliminary data.</text>
</comment>
<dbReference type="Gene3D" id="3.10.180.10">
    <property type="entry name" value="2,3-Dihydroxybiphenyl 1,2-Dioxygenase, domain 1"/>
    <property type="match status" value="1"/>
</dbReference>
<evidence type="ECO:0000313" key="3">
    <source>
        <dbReference type="Proteomes" id="UP000035763"/>
    </source>
</evidence>
<gene>
    <name evidence="2" type="ORF">BN11_1070007</name>
</gene>
<dbReference type="PROSITE" id="PS51819">
    <property type="entry name" value="VOC"/>
    <property type="match status" value="1"/>
</dbReference>
<dbReference type="STRING" id="1193182.BN11_1070007"/>
<proteinExistence type="predicted"/>
<keyword evidence="3" id="KW-1185">Reference proteome</keyword>
<dbReference type="OrthoDB" id="9813630at2"/>
<dbReference type="InterPro" id="IPR037523">
    <property type="entry name" value="VOC_core"/>
</dbReference>
<organism evidence="2 3">
    <name type="scientific">Nostocoides australiense Ben110</name>
    <dbReference type="NCBI Taxonomy" id="1193182"/>
    <lineage>
        <taxon>Bacteria</taxon>
        <taxon>Bacillati</taxon>
        <taxon>Actinomycetota</taxon>
        <taxon>Actinomycetes</taxon>
        <taxon>Micrococcales</taxon>
        <taxon>Intrasporangiaceae</taxon>
        <taxon>Nostocoides</taxon>
    </lineage>
</organism>
<protein>
    <recommendedName>
        <fullName evidence="1">VOC domain-containing protein</fullName>
    </recommendedName>
</protein>
<dbReference type="InterPro" id="IPR029068">
    <property type="entry name" value="Glyas_Bleomycin-R_OHBP_Dase"/>
</dbReference>
<dbReference type="InterPro" id="IPR004360">
    <property type="entry name" value="Glyas_Fos-R_dOase_dom"/>
</dbReference>
<feature type="domain" description="VOC" evidence="1">
    <location>
        <begin position="8"/>
        <end position="124"/>
    </location>
</feature>
<name>W6JST9_9MICO</name>
<sequence>MSDVVFERVHHVQVAIPVGGEDCARAFWVELLGFAEVPKPPVMAARGGCWFRAPGGGLEMHMGVEQPFAPARKAHPGILIAGLNALATRLEDAGYAVRWSDEIPGTKRFHTDDPFGNRLEFIDAGA</sequence>
<dbReference type="RefSeq" id="WP_048696539.1">
    <property type="nucleotide sequence ID" value="NZ_HG764815.1"/>
</dbReference>
<accession>W6JST9</accession>
<evidence type="ECO:0000313" key="2">
    <source>
        <dbReference type="EMBL" id="CCH71717.1"/>
    </source>
</evidence>
<evidence type="ECO:0000259" key="1">
    <source>
        <dbReference type="PROSITE" id="PS51819"/>
    </source>
</evidence>
<dbReference type="Pfam" id="PF00903">
    <property type="entry name" value="Glyoxalase"/>
    <property type="match status" value="1"/>
</dbReference>
<dbReference type="EMBL" id="CAJA01000010">
    <property type="protein sequence ID" value="CCH71717.1"/>
    <property type="molecule type" value="Genomic_DNA"/>
</dbReference>
<reference evidence="2 3" key="1">
    <citation type="journal article" date="2013" name="ISME J.">
        <title>A metabolic model for members of the genus Tetrasphaera involved in enhanced biological phosphorus removal.</title>
        <authorList>
            <person name="Kristiansen R."/>
            <person name="Nguyen H.T.T."/>
            <person name="Saunders A.M."/>
            <person name="Nielsen J.L."/>
            <person name="Wimmer R."/>
            <person name="Le V.Q."/>
            <person name="McIlroy S.J."/>
            <person name="Petrovski S."/>
            <person name="Seviour R.J."/>
            <person name="Calteau A."/>
            <person name="Nielsen K.L."/>
            <person name="Nielsen P.H."/>
        </authorList>
    </citation>
    <scope>NUCLEOTIDE SEQUENCE [LARGE SCALE GENOMIC DNA]</scope>
    <source>
        <strain evidence="2 3">Ben110</strain>
    </source>
</reference>
<dbReference type="Proteomes" id="UP000035763">
    <property type="component" value="Unassembled WGS sequence"/>
</dbReference>
<dbReference type="PANTHER" id="PTHR39175">
    <property type="entry name" value="FAMILY PROTEIN, PUTATIVE (AFU_ORTHOLOGUE AFUA_3G15060)-RELATED"/>
    <property type="match status" value="1"/>
</dbReference>